<protein>
    <submittedName>
        <fullName evidence="2">KH domain-containing protein</fullName>
    </submittedName>
</protein>
<dbReference type="Proteomes" id="UP000095286">
    <property type="component" value="Unplaced"/>
</dbReference>
<accession>A0AC35UG97</accession>
<evidence type="ECO:0000313" key="2">
    <source>
        <dbReference type="WBParaSite" id="RSKR_0001109600.1"/>
    </source>
</evidence>
<dbReference type="WBParaSite" id="RSKR_0001109600.1">
    <property type="protein sequence ID" value="RSKR_0001109600.1"/>
    <property type="gene ID" value="RSKR_0001109600"/>
</dbReference>
<name>A0AC35UG97_9BILA</name>
<proteinExistence type="predicted"/>
<reference evidence="2" key="1">
    <citation type="submission" date="2016-11" db="UniProtKB">
        <authorList>
            <consortium name="WormBaseParasite"/>
        </authorList>
    </citation>
    <scope>IDENTIFICATION</scope>
    <source>
        <strain evidence="2">KR3021</strain>
    </source>
</reference>
<organism evidence="1 2">
    <name type="scientific">Rhabditophanes sp. KR3021</name>
    <dbReference type="NCBI Taxonomy" id="114890"/>
    <lineage>
        <taxon>Eukaryota</taxon>
        <taxon>Metazoa</taxon>
        <taxon>Ecdysozoa</taxon>
        <taxon>Nematoda</taxon>
        <taxon>Chromadorea</taxon>
        <taxon>Rhabditida</taxon>
        <taxon>Tylenchina</taxon>
        <taxon>Panagrolaimomorpha</taxon>
        <taxon>Strongyloidoidea</taxon>
        <taxon>Alloionematidae</taxon>
        <taxon>Rhabditophanes</taxon>
    </lineage>
</organism>
<sequence length="461" mass="51790">MDSLGIDSSFVHGQKGTHNRSSPFVSHFETLTKLIKDSEKEISTYTLIKENAETLQTHLSALADVKGSSHSQSSSSSKKEMFLNFVEKQRHTRVGDDQMMIDGSPEVARFEHHSNERNQDGTMPHLPHILYQSSERAVGGDKRTLNNLQEAFFTPNEEQFHDLDANYFSPSMTYHDPNAKTPPFQKNLAKYYTDLPFPRQNDTPIGRYSINPEKDNFEPAFFAQRLDGNNSGNFQFDGHNNSGNDFNYHHTQGPHSAIIKHSTDKDTSYYNKNSSEYCFATKETAPPKIIYQHQSPPHQPPTSHGGDVYVVSAKLMLQEEPGISIIGKLIGPKGITIKALESETDCQMFVRGRGSIKDTTKQAQLQRLPGGSHFNLPLHVLIQTADPSSDVASNRLFVAIKKINEVLGHDQGTPHNIDHLIVSQMPYANFKSIKRSPLTKGYTQSYGKSSPTKQQYYVNAY</sequence>
<evidence type="ECO:0000313" key="1">
    <source>
        <dbReference type="Proteomes" id="UP000095286"/>
    </source>
</evidence>